<evidence type="ECO:0000313" key="4">
    <source>
        <dbReference type="EMBL" id="ATB32165.1"/>
    </source>
</evidence>
<dbReference type="SMART" id="SM00244">
    <property type="entry name" value="PHB"/>
    <property type="match status" value="1"/>
</dbReference>
<feature type="transmembrane region" description="Helical" evidence="2">
    <location>
        <begin position="7"/>
        <end position="28"/>
    </location>
</feature>
<sequence>MEILRELGLDVLGLGTGVVVGAMGWFVVRCVLTGFFTVDQSERAVKVRLGRAVRLAGEPSTRVGPVSEGLARADEDRYVYPQLEVIPPGGPYFKWPWERVVKVSVATQTLSMAYDPESPHANQDGTVLDAVTKDQLNTGLTGQLRYRVSEQNLYAYLFGVKNPIAHVMGYFISILRERIASFEAPPPPVAEGTLEAVEVSAVSGVSINDLRKNLRDLNEHMDRECRGSLSRYGIVLDASLITGIDPPQEVESALAAINTAHNHVSSDISLAQAAADQKIVQSRRAVEIETLKAEAEVEPLTALSAQLTLLKGSGPGALQAYLRNIRLGLFSKASQVVLGVKP</sequence>
<dbReference type="GO" id="GO:0016020">
    <property type="term" value="C:membrane"/>
    <property type="evidence" value="ECO:0007669"/>
    <property type="project" value="UniProtKB-SubCell"/>
</dbReference>
<dbReference type="InterPro" id="IPR001107">
    <property type="entry name" value="Band_7"/>
</dbReference>
<accession>A0A250IK60</accession>
<keyword evidence="2" id="KW-0812">Transmembrane</keyword>
<dbReference type="InterPro" id="IPR050710">
    <property type="entry name" value="Band7/mec-2_domain"/>
</dbReference>
<dbReference type="EMBL" id="CP022163">
    <property type="protein sequence ID" value="ATB32165.1"/>
    <property type="molecule type" value="Genomic_DNA"/>
</dbReference>
<proteinExistence type="predicted"/>
<reference evidence="4 5" key="1">
    <citation type="submission" date="2017-06" db="EMBL/GenBank/DDBJ databases">
        <authorList>
            <person name="Kim H.J."/>
            <person name="Triplett B.A."/>
        </authorList>
    </citation>
    <scope>NUCLEOTIDE SEQUENCE [LARGE SCALE GENOMIC DNA]</scope>
    <source>
        <strain evidence="4 5">DSM 14713</strain>
    </source>
</reference>
<gene>
    <name evidence="4" type="ORF">MEBOL_005641</name>
</gene>
<keyword evidence="5" id="KW-1185">Reference proteome</keyword>
<comment type="subcellular location">
    <subcellularLocation>
        <location evidence="1">Membrane</location>
        <topology evidence="1">Single-pass membrane protein</topology>
    </subcellularLocation>
</comment>
<protein>
    <recommendedName>
        <fullName evidence="3">Band 7 domain-containing protein</fullName>
    </recommendedName>
</protein>
<feature type="domain" description="Band 7" evidence="3">
    <location>
        <begin position="33"/>
        <end position="258"/>
    </location>
</feature>
<dbReference type="KEGG" id="mbd:MEBOL_005641"/>
<dbReference type="OrthoDB" id="127806at2"/>
<dbReference type="Proteomes" id="UP000217289">
    <property type="component" value="Chromosome"/>
</dbReference>
<dbReference type="RefSeq" id="WP_095980386.1">
    <property type="nucleotide sequence ID" value="NZ_CP022163.1"/>
</dbReference>
<evidence type="ECO:0000259" key="3">
    <source>
        <dbReference type="SMART" id="SM00244"/>
    </source>
</evidence>
<dbReference type="PANTHER" id="PTHR43327">
    <property type="entry name" value="STOMATIN-LIKE PROTEIN 2, MITOCHONDRIAL"/>
    <property type="match status" value="1"/>
</dbReference>
<organism evidence="4 5">
    <name type="scientific">Melittangium boletus DSM 14713</name>
    <dbReference type="NCBI Taxonomy" id="1294270"/>
    <lineage>
        <taxon>Bacteria</taxon>
        <taxon>Pseudomonadati</taxon>
        <taxon>Myxococcota</taxon>
        <taxon>Myxococcia</taxon>
        <taxon>Myxococcales</taxon>
        <taxon>Cystobacterineae</taxon>
        <taxon>Archangiaceae</taxon>
        <taxon>Melittangium</taxon>
    </lineage>
</organism>
<name>A0A250IK60_9BACT</name>
<evidence type="ECO:0000256" key="1">
    <source>
        <dbReference type="ARBA" id="ARBA00004167"/>
    </source>
</evidence>
<keyword evidence="2" id="KW-0472">Membrane</keyword>
<evidence type="ECO:0000256" key="2">
    <source>
        <dbReference type="SAM" id="Phobius"/>
    </source>
</evidence>
<dbReference type="SUPFAM" id="SSF117892">
    <property type="entry name" value="Band 7/SPFH domain"/>
    <property type="match status" value="1"/>
</dbReference>
<dbReference type="InterPro" id="IPR036013">
    <property type="entry name" value="Band_7/SPFH_dom_sf"/>
</dbReference>
<keyword evidence="2" id="KW-1133">Transmembrane helix</keyword>
<dbReference type="PANTHER" id="PTHR43327:SF47">
    <property type="entry name" value="BAND 7 PROTEIN"/>
    <property type="match status" value="1"/>
</dbReference>
<evidence type="ECO:0000313" key="5">
    <source>
        <dbReference type="Proteomes" id="UP000217289"/>
    </source>
</evidence>
<dbReference type="Pfam" id="PF01145">
    <property type="entry name" value="Band_7"/>
    <property type="match status" value="1"/>
</dbReference>
<dbReference type="Gene3D" id="3.30.479.30">
    <property type="entry name" value="Band 7 domain"/>
    <property type="match status" value="1"/>
</dbReference>
<dbReference type="AlphaFoldDB" id="A0A250IK60"/>